<organism evidence="2 3">
    <name type="scientific">Roridomyces roridus</name>
    <dbReference type="NCBI Taxonomy" id="1738132"/>
    <lineage>
        <taxon>Eukaryota</taxon>
        <taxon>Fungi</taxon>
        <taxon>Dikarya</taxon>
        <taxon>Basidiomycota</taxon>
        <taxon>Agaricomycotina</taxon>
        <taxon>Agaricomycetes</taxon>
        <taxon>Agaricomycetidae</taxon>
        <taxon>Agaricales</taxon>
        <taxon>Marasmiineae</taxon>
        <taxon>Mycenaceae</taxon>
        <taxon>Roridomyces</taxon>
    </lineage>
</organism>
<name>A0AAD7CGA9_9AGAR</name>
<evidence type="ECO:0000313" key="2">
    <source>
        <dbReference type="EMBL" id="KAJ7647782.1"/>
    </source>
</evidence>
<feature type="region of interest" description="Disordered" evidence="1">
    <location>
        <begin position="48"/>
        <end position="273"/>
    </location>
</feature>
<feature type="compositionally biased region" description="Basic and acidic residues" evidence="1">
    <location>
        <begin position="145"/>
        <end position="156"/>
    </location>
</feature>
<reference evidence="2" key="1">
    <citation type="submission" date="2023-03" db="EMBL/GenBank/DDBJ databases">
        <title>Massive genome expansion in bonnet fungi (Mycena s.s.) driven by repeated elements and novel gene families across ecological guilds.</title>
        <authorList>
            <consortium name="Lawrence Berkeley National Laboratory"/>
            <person name="Harder C.B."/>
            <person name="Miyauchi S."/>
            <person name="Viragh M."/>
            <person name="Kuo A."/>
            <person name="Thoen E."/>
            <person name="Andreopoulos B."/>
            <person name="Lu D."/>
            <person name="Skrede I."/>
            <person name="Drula E."/>
            <person name="Henrissat B."/>
            <person name="Morin E."/>
            <person name="Kohler A."/>
            <person name="Barry K."/>
            <person name="LaButti K."/>
            <person name="Morin E."/>
            <person name="Salamov A."/>
            <person name="Lipzen A."/>
            <person name="Mereny Z."/>
            <person name="Hegedus B."/>
            <person name="Baldrian P."/>
            <person name="Stursova M."/>
            <person name="Weitz H."/>
            <person name="Taylor A."/>
            <person name="Grigoriev I.V."/>
            <person name="Nagy L.G."/>
            <person name="Martin F."/>
            <person name="Kauserud H."/>
        </authorList>
    </citation>
    <scope>NUCLEOTIDE SEQUENCE</scope>
    <source>
        <strain evidence="2">9284</strain>
    </source>
</reference>
<feature type="region of interest" description="Disordered" evidence="1">
    <location>
        <begin position="1"/>
        <end position="35"/>
    </location>
</feature>
<comment type="caution">
    <text evidence="2">The sequence shown here is derived from an EMBL/GenBank/DDBJ whole genome shotgun (WGS) entry which is preliminary data.</text>
</comment>
<protein>
    <submittedName>
        <fullName evidence="2">Uncharacterized protein</fullName>
    </submittedName>
</protein>
<dbReference type="AlphaFoldDB" id="A0AAD7CGA9"/>
<evidence type="ECO:0000256" key="1">
    <source>
        <dbReference type="SAM" id="MobiDB-lite"/>
    </source>
</evidence>
<accession>A0AAD7CGA9</accession>
<feature type="compositionally biased region" description="Basic residues" evidence="1">
    <location>
        <begin position="242"/>
        <end position="256"/>
    </location>
</feature>
<dbReference type="EMBL" id="JARKIF010000002">
    <property type="protein sequence ID" value="KAJ7647782.1"/>
    <property type="molecule type" value="Genomic_DNA"/>
</dbReference>
<feature type="compositionally biased region" description="Basic and acidic residues" evidence="1">
    <location>
        <begin position="7"/>
        <end position="16"/>
    </location>
</feature>
<feature type="compositionally biased region" description="Low complexity" evidence="1">
    <location>
        <begin position="174"/>
        <end position="187"/>
    </location>
</feature>
<gene>
    <name evidence="2" type="ORF">FB45DRAFT_998726</name>
</gene>
<evidence type="ECO:0000313" key="3">
    <source>
        <dbReference type="Proteomes" id="UP001221142"/>
    </source>
</evidence>
<sequence length="300" mass="33691">MSTHKRPFQDITHKFIDPPLARPKPRRKPKVPVGALGEKVRLRVVEPTAKAATPANVFPSSLPPSSPPVYSSSSNDVPLLNSEDEVAQEIEEPRYNPSEFASDDEDAENRPPTPTLSDPFGFFAVERKLKAARAAAPPPVPRPSRATDDKQRDDGRIMPSTPHKPRLGKRDADPSPATTSLASSPSPVKDRTRDSLVEEDDSPPKRKKARPSPVMTLPVRRSARTRSKAASKEKDKAVEPKPKKRARKAPTKRVPKVKKEEEDVEEDYDNDKYETERQARLEYFKKLDDYSFEKEDVFVV</sequence>
<proteinExistence type="predicted"/>
<dbReference type="Proteomes" id="UP001221142">
    <property type="component" value="Unassembled WGS sequence"/>
</dbReference>
<keyword evidence="3" id="KW-1185">Reference proteome</keyword>
<feature type="compositionally biased region" description="Basic and acidic residues" evidence="1">
    <location>
        <begin position="230"/>
        <end position="241"/>
    </location>
</feature>